<dbReference type="PANTHER" id="PTHR46545:SF1">
    <property type="entry name" value="LEUCINE-RICH REPEAT-CONTAINING PROTEIN 51"/>
    <property type="match status" value="1"/>
</dbReference>
<dbReference type="Gene3D" id="3.10.20.90">
    <property type="entry name" value="Phosphatidylinositol 3-kinase Catalytic Subunit, Chain A, domain 1"/>
    <property type="match status" value="1"/>
</dbReference>
<gene>
    <name evidence="10" type="ORF">DUNSADRAFT_6874</name>
</gene>
<feature type="compositionally biased region" description="Low complexity" evidence="8">
    <location>
        <begin position="288"/>
        <end position="297"/>
    </location>
</feature>
<evidence type="ECO:0000256" key="7">
    <source>
        <dbReference type="ARBA" id="ARBA00023186"/>
    </source>
</evidence>
<comment type="subcellular location">
    <subcellularLocation>
        <location evidence="1">Cytoplasm</location>
        <location evidence="1">Cytoskeleton</location>
        <location evidence="1">Cilium axoneme</location>
    </subcellularLocation>
</comment>
<dbReference type="InterPro" id="IPR036859">
    <property type="entry name" value="CAP-Gly_dom_sf"/>
</dbReference>
<keyword evidence="11" id="KW-1185">Reference proteome</keyword>
<dbReference type="PROSITE" id="PS50245">
    <property type="entry name" value="CAP_GLY_2"/>
    <property type="match status" value="1"/>
</dbReference>
<evidence type="ECO:0000256" key="8">
    <source>
        <dbReference type="SAM" id="MobiDB-lite"/>
    </source>
</evidence>
<feature type="compositionally biased region" description="Polar residues" evidence="8">
    <location>
        <begin position="224"/>
        <end position="242"/>
    </location>
</feature>
<feature type="domain" description="CAP-Gly" evidence="9">
    <location>
        <begin position="20"/>
        <end position="64"/>
    </location>
</feature>
<dbReference type="InterPro" id="IPR029071">
    <property type="entry name" value="Ubiquitin-like_domsf"/>
</dbReference>
<evidence type="ECO:0000256" key="6">
    <source>
        <dbReference type="ARBA" id="ARBA00022737"/>
    </source>
</evidence>
<protein>
    <recommendedName>
        <fullName evidence="3">Leucine-rich repeat-containing protein 51</fullName>
    </recommendedName>
</protein>
<feature type="region of interest" description="Disordered" evidence="8">
    <location>
        <begin position="224"/>
        <end position="307"/>
    </location>
</feature>
<dbReference type="PROSITE" id="PS51450">
    <property type="entry name" value="LRR"/>
    <property type="match status" value="1"/>
</dbReference>
<keyword evidence="7" id="KW-0143">Chaperone</keyword>
<accession>A0ABQ7GME5</accession>
<keyword evidence="4" id="KW-0963">Cytoplasm</keyword>
<organism evidence="10 11">
    <name type="scientific">Dunaliella salina</name>
    <name type="common">Green alga</name>
    <name type="synonym">Protococcus salinus</name>
    <dbReference type="NCBI Taxonomy" id="3046"/>
    <lineage>
        <taxon>Eukaryota</taxon>
        <taxon>Viridiplantae</taxon>
        <taxon>Chlorophyta</taxon>
        <taxon>core chlorophytes</taxon>
        <taxon>Chlorophyceae</taxon>
        <taxon>CS clade</taxon>
        <taxon>Chlamydomonadales</taxon>
        <taxon>Dunaliellaceae</taxon>
        <taxon>Dunaliella</taxon>
    </lineage>
</organism>
<feature type="compositionally biased region" description="Low complexity" evidence="8">
    <location>
        <begin position="258"/>
        <end position="280"/>
    </location>
</feature>
<dbReference type="Proteomes" id="UP000815325">
    <property type="component" value="Unassembled WGS sequence"/>
</dbReference>
<dbReference type="PANTHER" id="PTHR46545">
    <property type="entry name" value="LEUCINE-RICH REPEAT-CONTAINING PROTEIN 51"/>
    <property type="match status" value="1"/>
</dbReference>
<dbReference type="CDD" id="cd17044">
    <property type="entry name" value="Ubl_TBCE"/>
    <property type="match status" value="1"/>
</dbReference>
<keyword evidence="5" id="KW-0433">Leucine-rich repeat</keyword>
<evidence type="ECO:0000256" key="5">
    <source>
        <dbReference type="ARBA" id="ARBA00022614"/>
    </source>
</evidence>
<dbReference type="InterPro" id="IPR001611">
    <property type="entry name" value="Leu-rich_rpt"/>
</dbReference>
<reference evidence="10" key="1">
    <citation type="submission" date="2017-08" db="EMBL/GenBank/DDBJ databases">
        <authorList>
            <person name="Polle J.E."/>
            <person name="Barry K."/>
            <person name="Cushman J."/>
            <person name="Schmutz J."/>
            <person name="Tran D."/>
            <person name="Hathwaick L.T."/>
            <person name="Yim W.C."/>
            <person name="Jenkins J."/>
            <person name="Mckie-Krisberg Z.M."/>
            <person name="Prochnik S."/>
            <person name="Lindquist E."/>
            <person name="Dockter R.B."/>
            <person name="Adam C."/>
            <person name="Molina H."/>
            <person name="Bunkerborg J."/>
            <person name="Jin E."/>
            <person name="Buchheim M."/>
            <person name="Magnuson J."/>
        </authorList>
    </citation>
    <scope>NUCLEOTIDE SEQUENCE</scope>
    <source>
        <strain evidence="10">CCAP 19/18</strain>
    </source>
</reference>
<comment type="similarity">
    <text evidence="2">Belongs to the TBCE family.</text>
</comment>
<dbReference type="InterPro" id="IPR044079">
    <property type="entry name" value="Ubl_TBCE"/>
</dbReference>
<dbReference type="SUPFAM" id="SSF54236">
    <property type="entry name" value="Ubiquitin-like"/>
    <property type="match status" value="1"/>
</dbReference>
<dbReference type="EMBL" id="MU069688">
    <property type="protein sequence ID" value="KAF5835785.1"/>
    <property type="molecule type" value="Genomic_DNA"/>
</dbReference>
<evidence type="ECO:0000259" key="9">
    <source>
        <dbReference type="PROSITE" id="PS50245"/>
    </source>
</evidence>
<dbReference type="InterPro" id="IPR032675">
    <property type="entry name" value="LRR_dom_sf"/>
</dbReference>
<sequence>MSVNSRVLVGRSRATVKYVGPVAGLEGTWLGLEWDDVSRGKHDGEVEGIKYFQCSKPGAGSFVRAEKVSTRGRSVLEALLSRYSNECGELGLPDVRDEELYVPTVRHHRVHIQVVGADKITSQQSQTQRLTSARLVGAGISHVGDPEALARAAINLHELDLTGNLVHSWDFVAELVSALPGLKVASLEPSLPCLQELHLAGNGIRSLQPPCAQQIESGIRNISDSSEQTMKSDVRTQQSPCAQQPCKPQGSNNTAPAQQQQQQQQQDLPGCTQQPCQPQGSGNAAPAQQQQQQQQQQNLPEPDDSGGCRGVSGFQCLKVLSLQDNQLADWHEVSRLSSLPALHTLNISNNPIPSIRCPNPESEQGAASYFPSLTTLYAAACSLSDWTDVDELNKLPALQELRLTGNPLLGQSKTGGRFEIIGRVGRLRMLNGSSVNTRERTDAEIRYMQKALSEMEALQDSNKAATMARLHPRLPQLAQRHGAVLSTATRTSSNSSIASSMIEVTLTCVATTPGAKMGSTKKKLPLSTTLAALRTLCEKLCKVKAISQKISLRSPDAPFPEEISTDDETLTLGQLGMQNGVELFIDENVSEEPPSS</sequence>
<keyword evidence="6" id="KW-0677">Repeat</keyword>
<dbReference type="Gene3D" id="2.30.30.190">
    <property type="entry name" value="CAP Gly-rich-like domain"/>
    <property type="match status" value="1"/>
</dbReference>
<evidence type="ECO:0000313" key="10">
    <source>
        <dbReference type="EMBL" id="KAF5835785.1"/>
    </source>
</evidence>
<dbReference type="Pfam" id="PF01302">
    <property type="entry name" value="CAP_GLY"/>
    <property type="match status" value="1"/>
</dbReference>
<comment type="caution">
    <text evidence="10">The sequence shown here is derived from an EMBL/GenBank/DDBJ whole genome shotgun (WGS) entry which is preliminary data.</text>
</comment>
<evidence type="ECO:0000313" key="11">
    <source>
        <dbReference type="Proteomes" id="UP000815325"/>
    </source>
</evidence>
<dbReference type="SUPFAM" id="SSF52047">
    <property type="entry name" value="RNI-like"/>
    <property type="match status" value="1"/>
</dbReference>
<name>A0ABQ7GME5_DUNSA</name>
<evidence type="ECO:0000256" key="4">
    <source>
        <dbReference type="ARBA" id="ARBA00022490"/>
    </source>
</evidence>
<dbReference type="InterPro" id="IPR000938">
    <property type="entry name" value="CAP-Gly_domain"/>
</dbReference>
<evidence type="ECO:0000256" key="2">
    <source>
        <dbReference type="ARBA" id="ARBA00006286"/>
    </source>
</evidence>
<dbReference type="Gene3D" id="3.80.10.10">
    <property type="entry name" value="Ribonuclease Inhibitor"/>
    <property type="match status" value="2"/>
</dbReference>
<dbReference type="SMART" id="SM01052">
    <property type="entry name" value="CAP_GLY"/>
    <property type="match status" value="1"/>
</dbReference>
<evidence type="ECO:0000256" key="3">
    <source>
        <dbReference type="ARBA" id="ARBA00014223"/>
    </source>
</evidence>
<dbReference type="SUPFAM" id="SSF74924">
    <property type="entry name" value="Cap-Gly domain"/>
    <property type="match status" value="1"/>
</dbReference>
<evidence type="ECO:0000256" key="1">
    <source>
        <dbReference type="ARBA" id="ARBA00004430"/>
    </source>
</evidence>
<proteinExistence type="inferred from homology"/>